<name>A0ABQ0DCI2_9EUKA</name>
<proteinExistence type="predicted"/>
<feature type="transmembrane region" description="Helical" evidence="1">
    <location>
        <begin position="392"/>
        <end position="418"/>
    </location>
</feature>
<protein>
    <submittedName>
        <fullName evidence="2">Uncharacterized protein</fullName>
    </submittedName>
</protein>
<dbReference type="EMBL" id="BAAFRS010000055">
    <property type="protein sequence ID" value="GAB1220572.1"/>
    <property type="molecule type" value="Genomic_DNA"/>
</dbReference>
<reference evidence="2 3" key="1">
    <citation type="journal article" date="2019" name="PLoS Negl. Trop. Dis.">
        <title>Whole genome sequencing of Entamoeba nuttalli reveals mammalian host-related molecular signatures and a novel octapeptide-repeat surface protein.</title>
        <authorList>
            <person name="Tanaka M."/>
            <person name="Makiuchi T."/>
            <person name="Komiyama T."/>
            <person name="Shiina T."/>
            <person name="Osaki K."/>
            <person name="Tachibana H."/>
        </authorList>
    </citation>
    <scope>NUCLEOTIDE SEQUENCE [LARGE SCALE GENOMIC DNA]</scope>
    <source>
        <strain evidence="2 3">P19-061405</strain>
    </source>
</reference>
<organism evidence="2 3">
    <name type="scientific">Entamoeba nuttalli</name>
    <dbReference type="NCBI Taxonomy" id="412467"/>
    <lineage>
        <taxon>Eukaryota</taxon>
        <taxon>Amoebozoa</taxon>
        <taxon>Evosea</taxon>
        <taxon>Archamoebae</taxon>
        <taxon>Mastigamoebida</taxon>
        <taxon>Entamoebidae</taxon>
        <taxon>Entamoeba</taxon>
    </lineage>
</organism>
<comment type="caution">
    <text evidence="2">The sequence shown here is derived from an EMBL/GenBank/DDBJ whole genome shotgun (WGS) entry which is preliminary data.</text>
</comment>
<keyword evidence="1" id="KW-0472">Membrane</keyword>
<dbReference type="Proteomes" id="UP001628156">
    <property type="component" value="Unassembled WGS sequence"/>
</dbReference>
<keyword evidence="1" id="KW-0812">Transmembrane</keyword>
<gene>
    <name evidence="2" type="ORF">ENUP19_0055G0017</name>
</gene>
<evidence type="ECO:0000313" key="2">
    <source>
        <dbReference type="EMBL" id="GAB1220572.1"/>
    </source>
</evidence>
<accession>A0ABQ0DCI2</accession>
<keyword evidence="1" id="KW-1133">Transmembrane helix</keyword>
<evidence type="ECO:0000313" key="3">
    <source>
        <dbReference type="Proteomes" id="UP001628156"/>
    </source>
</evidence>
<sequence>MVWLLLFISTIYANNCENGILINSLPSSFSVYNFNTLYIDDVPYYGIITNVHFSNNQQIVISTCDSTSSIATYIYEIINCWNNNELIYKSRSSGGCGIYSRYSFSVEADKNYSFFICSKVQSSFSLLFFNQEDLTNTPYFHIQSLPFYHENEINSINPSVNEDCIHDEYGYWYTFKGDGNQINISLCNSFSNFDTLITIMKATETNGVITKKCLLQDDNGCNENGLSFLQLNTTYNTLYYIFISSVHKSTGSYFLQITPYKKQFFCQNPRKTVLPQTISTTIAQDDPITIDPSGDYHRGLWMTMDGYNLMIYIDACPTTDLDCHIILTSTIDCIKEQTLTYNTERGNGFCSASFYGKSSQTYRVKASSTNATTCNLHIKMYETNEVPQSYNIWLLICTAIFGALIIITATSSIIYAIIKKKRMKASIPDVELQVITNK</sequence>
<keyword evidence="3" id="KW-1185">Reference proteome</keyword>
<evidence type="ECO:0000256" key="1">
    <source>
        <dbReference type="SAM" id="Phobius"/>
    </source>
</evidence>